<dbReference type="InterPro" id="IPR051427">
    <property type="entry name" value="Nectin/Nectin-like"/>
</dbReference>
<evidence type="ECO:0000256" key="12">
    <source>
        <dbReference type="ARBA" id="ARBA00023157"/>
    </source>
</evidence>
<keyword evidence="5 16" id="KW-0812">Transmembrane</keyword>
<keyword evidence="7" id="KW-0677">Repeat</keyword>
<evidence type="ECO:0000313" key="19">
    <source>
        <dbReference type="Ensembl" id="ENSECRP00000008650.1"/>
    </source>
</evidence>
<evidence type="ECO:0000256" key="8">
    <source>
        <dbReference type="ARBA" id="ARBA00022889"/>
    </source>
</evidence>
<evidence type="ECO:0000256" key="6">
    <source>
        <dbReference type="ARBA" id="ARBA00022729"/>
    </source>
</evidence>
<evidence type="ECO:0000256" key="9">
    <source>
        <dbReference type="ARBA" id="ARBA00022949"/>
    </source>
</evidence>
<protein>
    <submittedName>
        <fullName evidence="19">Nectin-1-like</fullName>
    </submittedName>
</protein>
<reference evidence="19" key="1">
    <citation type="submission" date="2021-06" db="EMBL/GenBank/DDBJ databases">
        <authorList>
            <consortium name="Wellcome Sanger Institute Data Sharing"/>
        </authorList>
    </citation>
    <scope>NUCLEOTIDE SEQUENCE [LARGE SCALE GENOMIC DNA]</scope>
</reference>
<dbReference type="GeneTree" id="ENSGT00940000157535"/>
<keyword evidence="20" id="KW-1185">Reference proteome</keyword>
<comment type="subcellular location">
    <subcellularLocation>
        <location evidence="2">Cell junction</location>
        <location evidence="2">Adherens junction</location>
    </subcellularLocation>
    <subcellularLocation>
        <location evidence="1">Cell membrane</location>
        <topology evidence="1">Single-pass type I membrane protein</topology>
    </subcellularLocation>
</comment>
<dbReference type="Pfam" id="PF08205">
    <property type="entry name" value="C2-set_2"/>
    <property type="match status" value="1"/>
</dbReference>
<dbReference type="SMART" id="SM00409">
    <property type="entry name" value="IG"/>
    <property type="match status" value="2"/>
</dbReference>
<evidence type="ECO:0000256" key="15">
    <source>
        <dbReference type="ARBA" id="ARBA00062858"/>
    </source>
</evidence>
<organism evidence="19 20">
    <name type="scientific">Erpetoichthys calabaricus</name>
    <name type="common">Rope fish</name>
    <name type="synonym">Calamoichthys calabaricus</name>
    <dbReference type="NCBI Taxonomy" id="27687"/>
    <lineage>
        <taxon>Eukaryota</taxon>
        <taxon>Metazoa</taxon>
        <taxon>Chordata</taxon>
        <taxon>Craniata</taxon>
        <taxon>Vertebrata</taxon>
        <taxon>Euteleostomi</taxon>
        <taxon>Actinopterygii</taxon>
        <taxon>Polypteriformes</taxon>
        <taxon>Polypteridae</taxon>
        <taxon>Erpetoichthys</taxon>
    </lineage>
</organism>
<evidence type="ECO:0000256" key="16">
    <source>
        <dbReference type="SAM" id="Phobius"/>
    </source>
</evidence>
<evidence type="ECO:0000256" key="4">
    <source>
        <dbReference type="ARBA" id="ARBA00022475"/>
    </source>
</evidence>
<feature type="domain" description="Ig-like" evidence="18">
    <location>
        <begin position="252"/>
        <end position="335"/>
    </location>
</feature>
<dbReference type="AlphaFoldDB" id="A0A8C4RYW6"/>
<feature type="domain" description="Ig-like" evidence="18">
    <location>
        <begin position="152"/>
        <end position="249"/>
    </location>
</feature>
<comment type="function">
    <text evidence="14">Cell adhesion molecule that promotes cell-cell contacts and plays important roles in the development of the nervous system. Acts by forming homophilic or heterophilic trans-dimers.</text>
</comment>
<evidence type="ECO:0000256" key="17">
    <source>
        <dbReference type="SAM" id="SignalP"/>
    </source>
</evidence>
<evidence type="ECO:0000256" key="1">
    <source>
        <dbReference type="ARBA" id="ARBA00004251"/>
    </source>
</evidence>
<dbReference type="PROSITE" id="PS50835">
    <property type="entry name" value="IG_LIKE"/>
    <property type="match status" value="3"/>
</dbReference>
<dbReference type="InterPro" id="IPR007110">
    <property type="entry name" value="Ig-like_dom"/>
</dbReference>
<evidence type="ECO:0000259" key="18">
    <source>
        <dbReference type="PROSITE" id="PS50835"/>
    </source>
</evidence>
<name>A0A8C4RYW6_ERPCA</name>
<keyword evidence="12" id="KW-1015">Disulfide bond</keyword>
<dbReference type="GO" id="GO:0007157">
    <property type="term" value="P:heterophilic cell-cell adhesion via plasma membrane cell adhesion molecules"/>
    <property type="evidence" value="ECO:0007669"/>
    <property type="project" value="TreeGrafter"/>
</dbReference>
<comment type="similarity">
    <text evidence="3">Belongs to the nectin family.</text>
</comment>
<keyword evidence="11 16" id="KW-0472">Membrane</keyword>
<keyword evidence="6 17" id="KW-0732">Signal</keyword>
<dbReference type="InterPro" id="IPR003598">
    <property type="entry name" value="Ig_sub2"/>
</dbReference>
<dbReference type="Proteomes" id="UP000694620">
    <property type="component" value="Chromosome 4"/>
</dbReference>
<evidence type="ECO:0000256" key="5">
    <source>
        <dbReference type="ARBA" id="ARBA00022692"/>
    </source>
</evidence>
<keyword evidence="10 16" id="KW-1133">Transmembrane helix</keyword>
<feature type="transmembrane region" description="Helical" evidence="16">
    <location>
        <begin position="340"/>
        <end position="363"/>
    </location>
</feature>
<dbReference type="SUPFAM" id="SSF48726">
    <property type="entry name" value="Immunoglobulin"/>
    <property type="match status" value="3"/>
</dbReference>
<keyword evidence="8" id="KW-0130">Cell adhesion</keyword>
<dbReference type="InterPro" id="IPR013783">
    <property type="entry name" value="Ig-like_fold"/>
</dbReference>
<dbReference type="GO" id="GO:0005886">
    <property type="term" value="C:plasma membrane"/>
    <property type="evidence" value="ECO:0007669"/>
    <property type="project" value="UniProtKB-SubCell"/>
</dbReference>
<evidence type="ECO:0000256" key="10">
    <source>
        <dbReference type="ARBA" id="ARBA00022989"/>
    </source>
</evidence>
<accession>A0A8C4RYW6</accession>
<sequence>MDSNNIWITLAVLAAYINLSYSNQESCKLQDRRFEWNDKPEEENDKVTAILGGDVTLKCVLNGVTEILSQITWQRWINEKIENFLIYHPKIGPHPLVPFARRVTFVGKGAWDGSIIIKNVSLSDEGKYNCIFTTFPTGSHDHFIKLFVQVIPSITVSSENILLAGKGEATVATCIAAHGKPAAKVSWETHLEKESHVVDEFFAENCTVTIRSQLLTFPTKEMNQLELHCVVTHPTFQQPEILPYKLNISYPPSVVLKTFVDEPDQLTLYCEADANPAPTKFVWIKEHKMLQNMSTNKIFLTKLAPHHTGLYSCEASNQHGTGNGNLFLLVEETFTDKTRMIVVFIPVVILTLTVLTFTIKVLCFGDEAAFSTKTAVRQKPNDTKQARDSDEVKIG</sequence>
<proteinExistence type="inferred from homology"/>
<dbReference type="InterPro" id="IPR003599">
    <property type="entry name" value="Ig_sub"/>
</dbReference>
<dbReference type="Ensembl" id="ENSECRT00000008795.1">
    <property type="protein sequence ID" value="ENSECRP00000008650.1"/>
    <property type="gene ID" value="ENSECRG00000005801.1"/>
</dbReference>
<evidence type="ECO:0000256" key="3">
    <source>
        <dbReference type="ARBA" id="ARBA00007810"/>
    </source>
</evidence>
<dbReference type="SMART" id="SM00408">
    <property type="entry name" value="IGc2"/>
    <property type="match status" value="2"/>
</dbReference>
<reference evidence="19" key="3">
    <citation type="submission" date="2025-09" db="UniProtKB">
        <authorList>
            <consortium name="Ensembl"/>
        </authorList>
    </citation>
    <scope>IDENTIFICATION</scope>
</reference>
<feature type="chain" id="PRO_5034870863" evidence="17">
    <location>
        <begin position="23"/>
        <end position="395"/>
    </location>
</feature>
<dbReference type="Gene3D" id="2.60.40.10">
    <property type="entry name" value="Immunoglobulins"/>
    <property type="match status" value="3"/>
</dbReference>
<reference evidence="19" key="2">
    <citation type="submission" date="2025-08" db="UniProtKB">
        <authorList>
            <consortium name="Ensembl"/>
        </authorList>
    </citation>
    <scope>IDENTIFICATION</scope>
</reference>
<dbReference type="Pfam" id="PF13895">
    <property type="entry name" value="Ig_2"/>
    <property type="match status" value="1"/>
</dbReference>
<dbReference type="InterPro" id="IPR013106">
    <property type="entry name" value="Ig_V-set"/>
</dbReference>
<evidence type="ECO:0000256" key="11">
    <source>
        <dbReference type="ARBA" id="ARBA00023136"/>
    </source>
</evidence>
<keyword evidence="13" id="KW-0325">Glycoprotein</keyword>
<evidence type="ECO:0000256" key="13">
    <source>
        <dbReference type="ARBA" id="ARBA00023180"/>
    </source>
</evidence>
<evidence type="ECO:0000313" key="20">
    <source>
        <dbReference type="Proteomes" id="UP000694620"/>
    </source>
</evidence>
<evidence type="ECO:0000256" key="14">
    <source>
        <dbReference type="ARBA" id="ARBA00058274"/>
    </source>
</evidence>
<feature type="signal peptide" evidence="17">
    <location>
        <begin position="1"/>
        <end position="22"/>
    </location>
</feature>
<dbReference type="GO" id="GO:0007156">
    <property type="term" value="P:homophilic cell adhesion via plasma membrane adhesion molecules"/>
    <property type="evidence" value="ECO:0007669"/>
    <property type="project" value="TreeGrafter"/>
</dbReference>
<evidence type="ECO:0000256" key="2">
    <source>
        <dbReference type="ARBA" id="ARBA00004536"/>
    </source>
</evidence>
<dbReference type="PANTHER" id="PTHR23277">
    <property type="entry name" value="NECTIN-RELATED"/>
    <property type="match status" value="1"/>
</dbReference>
<comment type="subunit">
    <text evidence="15">Cis- and trans-homodimer. Can form trans-heterodimers.</text>
</comment>
<evidence type="ECO:0000256" key="7">
    <source>
        <dbReference type="ARBA" id="ARBA00022737"/>
    </source>
</evidence>
<dbReference type="InterPro" id="IPR036179">
    <property type="entry name" value="Ig-like_dom_sf"/>
</dbReference>
<keyword evidence="4" id="KW-1003">Cell membrane</keyword>
<keyword evidence="9" id="KW-0965">Cell junction</keyword>
<feature type="domain" description="Ig-like" evidence="18">
    <location>
        <begin position="40"/>
        <end position="130"/>
    </location>
</feature>
<dbReference type="InterPro" id="IPR013162">
    <property type="entry name" value="CD80_C2-set"/>
</dbReference>
<dbReference type="FunFam" id="2.60.40.10:FF:000304">
    <property type="entry name" value="Nectin cell adhesion molecule 1"/>
    <property type="match status" value="1"/>
</dbReference>
<dbReference type="GO" id="GO:0005912">
    <property type="term" value="C:adherens junction"/>
    <property type="evidence" value="ECO:0007669"/>
    <property type="project" value="UniProtKB-SubCell"/>
</dbReference>
<dbReference type="Pfam" id="PF07686">
    <property type="entry name" value="V-set"/>
    <property type="match status" value="1"/>
</dbReference>
<dbReference type="PANTHER" id="PTHR23277:SF106">
    <property type="entry name" value="NECTIN-1 ISOFORM X1-RELATED"/>
    <property type="match status" value="1"/>
</dbReference>